<protein>
    <submittedName>
        <fullName evidence="1">Uncharacterized protein</fullName>
    </submittedName>
</protein>
<comment type="caution">
    <text evidence="1">The sequence shown here is derived from an EMBL/GenBank/DDBJ whole genome shotgun (WGS) entry which is preliminary data.</text>
</comment>
<dbReference type="AlphaFoldDB" id="A0A8X6R3R3"/>
<evidence type="ECO:0000313" key="2">
    <source>
        <dbReference type="Proteomes" id="UP000887159"/>
    </source>
</evidence>
<gene>
    <name evidence="1" type="primary">EVAR_29023_1</name>
    <name evidence="1" type="ORF">TNCV_2636351</name>
</gene>
<accession>A0A8X6R3R3</accession>
<evidence type="ECO:0000313" key="1">
    <source>
        <dbReference type="EMBL" id="GFX86995.1"/>
    </source>
</evidence>
<name>A0A8X6R3R3_TRICX</name>
<dbReference type="EMBL" id="BMAU01021021">
    <property type="protein sequence ID" value="GFX86995.1"/>
    <property type="molecule type" value="Genomic_DNA"/>
</dbReference>
<reference evidence="1" key="1">
    <citation type="submission" date="2020-08" db="EMBL/GenBank/DDBJ databases">
        <title>Multicomponent nature underlies the extraordinary mechanical properties of spider dragline silk.</title>
        <authorList>
            <person name="Kono N."/>
            <person name="Nakamura H."/>
            <person name="Mori M."/>
            <person name="Yoshida Y."/>
            <person name="Ohtoshi R."/>
            <person name="Malay A.D."/>
            <person name="Moran D.A.P."/>
            <person name="Tomita M."/>
            <person name="Numata K."/>
            <person name="Arakawa K."/>
        </authorList>
    </citation>
    <scope>NUCLEOTIDE SEQUENCE</scope>
</reference>
<proteinExistence type="predicted"/>
<keyword evidence="2" id="KW-1185">Reference proteome</keyword>
<organism evidence="1 2">
    <name type="scientific">Trichonephila clavipes</name>
    <name type="common">Golden silk orbweaver</name>
    <name type="synonym">Nephila clavipes</name>
    <dbReference type="NCBI Taxonomy" id="2585209"/>
    <lineage>
        <taxon>Eukaryota</taxon>
        <taxon>Metazoa</taxon>
        <taxon>Ecdysozoa</taxon>
        <taxon>Arthropoda</taxon>
        <taxon>Chelicerata</taxon>
        <taxon>Arachnida</taxon>
        <taxon>Araneae</taxon>
        <taxon>Araneomorphae</taxon>
        <taxon>Entelegynae</taxon>
        <taxon>Araneoidea</taxon>
        <taxon>Nephilidae</taxon>
        <taxon>Trichonephila</taxon>
    </lineage>
</organism>
<sequence>MHEGRKMYQKVSKRTFKGTKTNDKGYALYRRRAPEDGSHTLAQKTRGGIHEILVDNSWIVPYSPVLSRIFNCHINVEFCNTIKAIKYSC</sequence>
<dbReference type="Proteomes" id="UP000887159">
    <property type="component" value="Unassembled WGS sequence"/>
</dbReference>